<dbReference type="EMBL" id="JAPFFF010000015">
    <property type="protein sequence ID" value="KAK8866331.1"/>
    <property type="molecule type" value="Genomic_DNA"/>
</dbReference>
<proteinExistence type="predicted"/>
<dbReference type="InterPro" id="IPR040122">
    <property type="entry name" value="Importin_beta"/>
</dbReference>
<dbReference type="SUPFAM" id="SSF48371">
    <property type="entry name" value="ARM repeat"/>
    <property type="match status" value="2"/>
</dbReference>
<keyword evidence="2" id="KW-0813">Transport</keyword>
<keyword evidence="4" id="KW-0677">Repeat</keyword>
<comment type="caution">
    <text evidence="6">The sequence shown here is derived from an EMBL/GenBank/DDBJ whole genome shotgun (WGS) entry which is preliminary data.</text>
</comment>
<accession>A0ABR2IN47</accession>
<organism evidence="6 7">
    <name type="scientific">Tritrichomonas musculus</name>
    <dbReference type="NCBI Taxonomy" id="1915356"/>
    <lineage>
        <taxon>Eukaryota</taxon>
        <taxon>Metamonada</taxon>
        <taxon>Parabasalia</taxon>
        <taxon>Tritrichomonadida</taxon>
        <taxon>Tritrichomonadidae</taxon>
        <taxon>Tritrichomonas</taxon>
    </lineage>
</organism>
<keyword evidence="7" id="KW-1185">Reference proteome</keyword>
<keyword evidence="3" id="KW-0963">Cytoplasm</keyword>
<evidence type="ECO:0000256" key="4">
    <source>
        <dbReference type="ARBA" id="ARBA00022737"/>
    </source>
</evidence>
<dbReference type="InterPro" id="IPR016024">
    <property type="entry name" value="ARM-type_fold"/>
</dbReference>
<evidence type="ECO:0000256" key="1">
    <source>
        <dbReference type="ARBA" id="ARBA00004496"/>
    </source>
</evidence>
<dbReference type="InterPro" id="IPR011989">
    <property type="entry name" value="ARM-like"/>
</dbReference>
<reference evidence="6 7" key="1">
    <citation type="submission" date="2024-04" db="EMBL/GenBank/DDBJ databases">
        <title>Tritrichomonas musculus Genome.</title>
        <authorList>
            <person name="Alves-Ferreira E."/>
            <person name="Grigg M."/>
            <person name="Lorenzi H."/>
            <person name="Galac M."/>
        </authorList>
    </citation>
    <scope>NUCLEOTIDE SEQUENCE [LARGE SCALE GENOMIC DNA]</scope>
    <source>
        <strain evidence="6 7">EAF2021</strain>
    </source>
</reference>
<evidence type="ECO:0000256" key="2">
    <source>
        <dbReference type="ARBA" id="ARBA00022448"/>
    </source>
</evidence>
<dbReference type="Proteomes" id="UP001470230">
    <property type="component" value="Unassembled WGS sequence"/>
</dbReference>
<evidence type="ECO:0000256" key="3">
    <source>
        <dbReference type="ARBA" id="ARBA00022490"/>
    </source>
</evidence>
<dbReference type="Gene3D" id="1.25.10.10">
    <property type="entry name" value="Leucine-rich Repeat Variant"/>
    <property type="match status" value="1"/>
</dbReference>
<keyword evidence="5" id="KW-0653">Protein transport</keyword>
<protein>
    <submittedName>
        <fullName evidence="6">Importin subunit beta-3</fullName>
    </submittedName>
</protein>
<comment type="subcellular location">
    <subcellularLocation>
        <location evidence="1">Cytoplasm</location>
    </subcellularLocation>
</comment>
<dbReference type="PANTHER" id="PTHR10527">
    <property type="entry name" value="IMPORTIN BETA"/>
    <property type="match status" value="1"/>
</dbReference>
<sequence>MELQDFQNLLLGFMSQDQNQMASSIIQNLIETQYPLYIDYLIQSIQQDQNERVFNVSITFLHVEVVKKRIFANNELAFQIVQKLTPIIAGILQSPIVQDNFKKIVATILAQLHIFVFHLDNNIEIAKYILTTFNEMPEIRKYLIHCLFEISVNDQEFGGFNIDDLISIITHNAQDLTLYMPIVNLFFAIAMRRPDTPVLQELFTQLFASCPEENLDEMLHSLSEFAEHSSSFFLPCLPTLTQQLCNFAANVKLPEVIRNKAMMCLSSISEGAPEMCQSTQEYFIPVFQTLIQIASEITDDSPLEYEPNNTEPYQFALDSIGLIFEKFDNSNIFVPIYQLAMTILSNPDITWQAAYAAISSLAEINMIALSYLIDKEEMQKNLFNKLSMFLDIESYTRTRIAVYTFISKLSVRGILCPQNQLCLILILPLESLMIIENNMIAKKLAYQAYTDFISQQTSQKNNEFFERFYPELVKELQTASNDFKINIVRLIGPLVKAAREDAIQYFPSIVQIAFDLMKIRDPNIQAEAIRCYSLAISYVPIDGKIKEWCSQFCQAGIPLLVSTDLDEESLNHLYDAIHSLLCTLDKEVAPLVPQLLTKVIQDAQKGITIEQVNSFDMNDVYKNKSIYYRIQQTSDSPVKNYASMSEITEVRHALLILDALIDSDPDFKNYIDNVYSICENWITNQYSIEPLMKLCWDIFDTILRIFKEQYQNLQEFLRKNQNQLTDEHQQQLIQCTQQSNAHVEIIFHCYINSIKQKGSPVFIDKVLKVLKNAISFARLIKWFNPEVFSNILQTIQPLIDYIFAIKAKKIKDMEEFHTVDLSNRSLAHFDVCLSRISDIISASFKLQPDITYQFYAQTIGPKTNEYLNNELTLIFGILTTTLFIIHTKNKDKMIEFCQILMKYSCMFDREDDDLPEHALYAMGKLFYAIPLENAEIANHFMQFFIQFFASEQIQNVNTDALLMISDYANVTFAKFLHANKDLFDHSDVVNAFLEAIPLFENVVDSDIYFQFMEELLRLGWFTEVCGNDWPELILGHIITGFATNQYKEHTRLMFAQTLRNILSTKEGKEAIIQTLSSIHPNKAHYFRVLINPKKPNSE</sequence>
<gene>
    <name evidence="6" type="ORF">M9Y10_009292</name>
</gene>
<name>A0ABR2IN47_9EUKA</name>
<evidence type="ECO:0000256" key="5">
    <source>
        <dbReference type="ARBA" id="ARBA00022927"/>
    </source>
</evidence>
<evidence type="ECO:0000313" key="6">
    <source>
        <dbReference type="EMBL" id="KAK8866331.1"/>
    </source>
</evidence>
<evidence type="ECO:0000313" key="7">
    <source>
        <dbReference type="Proteomes" id="UP001470230"/>
    </source>
</evidence>